<dbReference type="InterPro" id="IPR013024">
    <property type="entry name" value="GGCT-like"/>
</dbReference>
<accession>A0ABQ0QS09</accession>
<name>A0ABQ0QS09_9PROT</name>
<dbReference type="InterPro" id="IPR036568">
    <property type="entry name" value="GGCT-like_sf"/>
</dbReference>
<organism evidence="2 3">
    <name type="scientific">Neokomagataea thailandica NBRC 106555</name>
    <dbReference type="NCBI Taxonomy" id="1223520"/>
    <lineage>
        <taxon>Bacteria</taxon>
        <taxon>Pseudomonadati</taxon>
        <taxon>Pseudomonadota</taxon>
        <taxon>Alphaproteobacteria</taxon>
        <taxon>Acetobacterales</taxon>
        <taxon>Acetobacteraceae</taxon>
        <taxon>Neokomagataea</taxon>
    </lineage>
</organism>
<comment type="caution">
    <text evidence="2">The sequence shown here is derived from an EMBL/GenBank/DDBJ whole genome shotgun (WGS) entry which is preliminary data.</text>
</comment>
<evidence type="ECO:0000313" key="3">
    <source>
        <dbReference type="Proteomes" id="UP001062632"/>
    </source>
</evidence>
<dbReference type="Gene3D" id="3.10.490.10">
    <property type="entry name" value="Gamma-glutamyl cyclotransferase-like"/>
    <property type="match status" value="1"/>
</dbReference>
<protein>
    <recommendedName>
        <fullName evidence="1">Gamma-glutamylcyclotransferase AIG2-like domain-containing protein</fullName>
    </recommendedName>
</protein>
<keyword evidence="3" id="KW-1185">Reference proteome</keyword>
<dbReference type="SUPFAM" id="SSF110857">
    <property type="entry name" value="Gamma-glutamyl cyclotransferase-like"/>
    <property type="match status" value="1"/>
</dbReference>
<dbReference type="Pfam" id="PF06094">
    <property type="entry name" value="GGACT"/>
    <property type="match status" value="1"/>
</dbReference>
<dbReference type="Proteomes" id="UP001062632">
    <property type="component" value="Unassembled WGS sequence"/>
</dbReference>
<evidence type="ECO:0000259" key="1">
    <source>
        <dbReference type="Pfam" id="PF06094"/>
    </source>
</evidence>
<sequence length="117" mass="12692">MSINNSDGILLFSYGTLQLEKVQMETFGRLLSGTKDAMLGYRTDLVEITDPAVLKASGQRFHPVVVPTGKNSDMVEGTVFVISAAELAAADSYEVSDYKRVEVLLQSGKAAWVYIGV</sequence>
<evidence type="ECO:0000313" key="2">
    <source>
        <dbReference type="EMBL" id="GBR54750.1"/>
    </source>
</evidence>
<dbReference type="CDD" id="cd06661">
    <property type="entry name" value="GGCT_like"/>
    <property type="match status" value="1"/>
</dbReference>
<gene>
    <name evidence="2" type="ORF">AA106555_1806</name>
</gene>
<dbReference type="InterPro" id="IPR009288">
    <property type="entry name" value="AIG2-like_dom"/>
</dbReference>
<proteinExistence type="predicted"/>
<dbReference type="RefSeq" id="WP_240775310.1">
    <property type="nucleotide sequence ID" value="NZ_BAQC01000068.1"/>
</dbReference>
<feature type="domain" description="Gamma-glutamylcyclotransferase AIG2-like" evidence="1">
    <location>
        <begin position="11"/>
        <end position="115"/>
    </location>
</feature>
<reference evidence="2 3" key="1">
    <citation type="submission" date="2013-04" db="EMBL/GenBank/DDBJ databases">
        <title>The genome sequencing project of 58 acetic acid bacteria.</title>
        <authorList>
            <person name="Okamoto-Kainuma A."/>
            <person name="Ishikawa M."/>
            <person name="Umino S."/>
            <person name="Koizumi Y."/>
            <person name="Shiwa Y."/>
            <person name="Yoshikawa H."/>
            <person name="Matsutani M."/>
            <person name="Matsushita K."/>
        </authorList>
    </citation>
    <scope>NUCLEOTIDE SEQUENCE [LARGE SCALE GENOMIC DNA]</scope>
    <source>
        <strain evidence="2 3">NBRC 106555</strain>
    </source>
</reference>
<dbReference type="EMBL" id="BAQC01000068">
    <property type="protein sequence ID" value="GBR54750.1"/>
    <property type="molecule type" value="Genomic_DNA"/>
</dbReference>